<evidence type="ECO:0000313" key="4">
    <source>
        <dbReference type="Proteomes" id="UP000617340"/>
    </source>
</evidence>
<evidence type="ECO:0000256" key="1">
    <source>
        <dbReference type="ARBA" id="ARBA00023180"/>
    </source>
</evidence>
<evidence type="ECO:0000313" key="3">
    <source>
        <dbReference type="EMBL" id="KAF7417365.1"/>
    </source>
</evidence>
<dbReference type="SUPFAM" id="SSF53474">
    <property type="entry name" value="alpha/beta-Hydrolases"/>
    <property type="match status" value="1"/>
</dbReference>
<feature type="domain" description="Carboxylesterase type B" evidence="2">
    <location>
        <begin position="9"/>
        <end position="94"/>
    </location>
</feature>
<reference evidence="3" key="1">
    <citation type="journal article" date="2020" name="G3 (Bethesda)">
        <title>High-Quality Assemblies for Three Invasive Social Wasps from the &lt;i&gt;Vespula&lt;/i&gt; Genus.</title>
        <authorList>
            <person name="Harrop T.W.R."/>
            <person name="Guhlin J."/>
            <person name="McLaughlin G.M."/>
            <person name="Permina E."/>
            <person name="Stockwell P."/>
            <person name="Gilligan J."/>
            <person name="Le Lec M.F."/>
            <person name="Gruber M.A.M."/>
            <person name="Quinn O."/>
            <person name="Lovegrove M."/>
            <person name="Duncan E.J."/>
            <person name="Remnant E.J."/>
            <person name="Van Eeckhoven J."/>
            <person name="Graham B."/>
            <person name="Knapp R.A."/>
            <person name="Langford K.W."/>
            <person name="Kronenberg Z."/>
            <person name="Press M.O."/>
            <person name="Eacker S.M."/>
            <person name="Wilson-Rankin E.E."/>
            <person name="Purcell J."/>
            <person name="Lester P.J."/>
            <person name="Dearden P.K."/>
        </authorList>
    </citation>
    <scope>NUCLEOTIDE SEQUENCE</scope>
    <source>
        <strain evidence="3">Linc-1</strain>
    </source>
</reference>
<comment type="caution">
    <text evidence="3">The sequence shown here is derived from an EMBL/GenBank/DDBJ whole genome shotgun (WGS) entry which is preliminary data.</text>
</comment>
<protein>
    <recommendedName>
        <fullName evidence="2">Carboxylesterase type B domain-containing protein</fullName>
    </recommendedName>
</protein>
<dbReference type="Pfam" id="PF00135">
    <property type="entry name" value="COesterase"/>
    <property type="match status" value="1"/>
</dbReference>
<dbReference type="Proteomes" id="UP000617340">
    <property type="component" value="Unassembled WGS sequence"/>
</dbReference>
<name>A0A834NSX6_VESGE</name>
<dbReference type="InterPro" id="IPR002018">
    <property type="entry name" value="CarbesteraseB"/>
</dbReference>
<evidence type="ECO:0000259" key="2">
    <source>
        <dbReference type="Pfam" id="PF00135"/>
    </source>
</evidence>
<dbReference type="Gene3D" id="3.40.50.1820">
    <property type="entry name" value="alpha/beta hydrolase"/>
    <property type="match status" value="1"/>
</dbReference>
<sequence length="121" mass="14019">MSFVLVKKSRAAHADEIEMIFYSDLFQVNPQANNNMTLLQRRMTRLWTNFVKYGNPTPNDTNDALLNVVWPDSKKSGEMLWLNNDLSVHNRYKTLIMDVVENNLKIFGGVINGCNINWNKI</sequence>
<proteinExistence type="predicted"/>
<dbReference type="AlphaFoldDB" id="A0A834NSX6"/>
<dbReference type="InterPro" id="IPR029058">
    <property type="entry name" value="AB_hydrolase_fold"/>
</dbReference>
<keyword evidence="1" id="KW-0325">Glycoprotein</keyword>
<dbReference type="EMBL" id="JACSDZ010000001">
    <property type="protein sequence ID" value="KAF7417365.1"/>
    <property type="molecule type" value="Genomic_DNA"/>
</dbReference>
<accession>A0A834NSX6</accession>
<gene>
    <name evidence="3" type="ORF">HZH68_000018</name>
</gene>
<keyword evidence="4" id="KW-1185">Reference proteome</keyword>
<organism evidence="3 4">
    <name type="scientific">Vespula germanica</name>
    <name type="common">German yellow jacket</name>
    <name type="synonym">Paravespula germanica</name>
    <dbReference type="NCBI Taxonomy" id="30212"/>
    <lineage>
        <taxon>Eukaryota</taxon>
        <taxon>Metazoa</taxon>
        <taxon>Ecdysozoa</taxon>
        <taxon>Arthropoda</taxon>
        <taxon>Hexapoda</taxon>
        <taxon>Insecta</taxon>
        <taxon>Pterygota</taxon>
        <taxon>Neoptera</taxon>
        <taxon>Endopterygota</taxon>
        <taxon>Hymenoptera</taxon>
        <taxon>Apocrita</taxon>
        <taxon>Aculeata</taxon>
        <taxon>Vespoidea</taxon>
        <taxon>Vespidae</taxon>
        <taxon>Vespinae</taxon>
        <taxon>Vespula</taxon>
    </lineage>
</organism>